<dbReference type="SUPFAM" id="SSF53850">
    <property type="entry name" value="Periplasmic binding protein-like II"/>
    <property type="match status" value="1"/>
</dbReference>
<dbReference type="Pfam" id="PF04069">
    <property type="entry name" value="OpuAC"/>
    <property type="match status" value="1"/>
</dbReference>
<evidence type="ECO:0000256" key="1">
    <source>
        <dbReference type="ARBA" id="ARBA00004236"/>
    </source>
</evidence>
<proteinExistence type="predicted"/>
<name>A0ABT9VFN7_9BACI</name>
<keyword evidence="6" id="KW-0732">Signal</keyword>
<comment type="subcellular location">
    <subcellularLocation>
        <location evidence="1">Cell membrane</location>
    </subcellularLocation>
</comment>
<evidence type="ECO:0000256" key="2">
    <source>
        <dbReference type="ARBA" id="ARBA00022448"/>
    </source>
</evidence>
<keyword evidence="2" id="KW-0813">Transport</keyword>
<keyword evidence="4" id="KW-0472">Membrane</keyword>
<dbReference type="RefSeq" id="WP_306976522.1">
    <property type="nucleotide sequence ID" value="NZ_JAUSTQ010000006.1"/>
</dbReference>
<dbReference type="EMBL" id="JAUSTQ010000006">
    <property type="protein sequence ID" value="MDQ0159786.1"/>
    <property type="molecule type" value="Genomic_DNA"/>
</dbReference>
<reference evidence="8 9" key="1">
    <citation type="submission" date="2023-07" db="EMBL/GenBank/DDBJ databases">
        <title>Genomic Encyclopedia of Type Strains, Phase IV (KMG-IV): sequencing the most valuable type-strain genomes for metagenomic binning, comparative biology and taxonomic classification.</title>
        <authorList>
            <person name="Goeker M."/>
        </authorList>
    </citation>
    <scope>NUCLEOTIDE SEQUENCE [LARGE SCALE GENOMIC DNA]</scope>
    <source>
        <strain evidence="8 9">DSM 16460</strain>
    </source>
</reference>
<dbReference type="Gene3D" id="3.40.190.10">
    <property type="entry name" value="Periplasmic binding protein-like II"/>
    <property type="match status" value="1"/>
</dbReference>
<evidence type="ECO:0000313" key="9">
    <source>
        <dbReference type="Proteomes" id="UP001224359"/>
    </source>
</evidence>
<keyword evidence="9" id="KW-1185">Reference proteome</keyword>
<dbReference type="PROSITE" id="PS51257">
    <property type="entry name" value="PROKAR_LIPOPROTEIN"/>
    <property type="match status" value="1"/>
</dbReference>
<organism evidence="8 9">
    <name type="scientific">Alkalibacillus salilacus</name>
    <dbReference type="NCBI Taxonomy" id="284582"/>
    <lineage>
        <taxon>Bacteria</taxon>
        <taxon>Bacillati</taxon>
        <taxon>Bacillota</taxon>
        <taxon>Bacilli</taxon>
        <taxon>Bacillales</taxon>
        <taxon>Bacillaceae</taxon>
        <taxon>Alkalibacillus</taxon>
    </lineage>
</organism>
<dbReference type="PANTHER" id="PTHR47737:SF1">
    <property type="entry name" value="GLYCINE BETAINE_PROLINE BETAINE TRANSPORT SYSTEM PERMEASE PROTEIN PROW"/>
    <property type="match status" value="1"/>
</dbReference>
<accession>A0ABT9VFN7</accession>
<dbReference type="CDD" id="cd13639">
    <property type="entry name" value="PBP2_OpuAC_like"/>
    <property type="match status" value="1"/>
</dbReference>
<dbReference type="InterPro" id="IPR007210">
    <property type="entry name" value="ABC_Gly_betaine_transp_sub-bd"/>
</dbReference>
<evidence type="ECO:0000259" key="7">
    <source>
        <dbReference type="Pfam" id="PF04069"/>
    </source>
</evidence>
<evidence type="ECO:0000256" key="4">
    <source>
        <dbReference type="ARBA" id="ARBA00023136"/>
    </source>
</evidence>
<keyword evidence="3" id="KW-1003">Cell membrane</keyword>
<dbReference type="Proteomes" id="UP001224359">
    <property type="component" value="Unassembled WGS sequence"/>
</dbReference>
<dbReference type="PANTHER" id="PTHR47737">
    <property type="entry name" value="GLYCINE BETAINE/PROLINE BETAINE TRANSPORT SYSTEM PERMEASE PROTEIN PROW"/>
    <property type="match status" value="1"/>
</dbReference>
<evidence type="ECO:0000256" key="6">
    <source>
        <dbReference type="SAM" id="SignalP"/>
    </source>
</evidence>
<dbReference type="Gene3D" id="3.40.190.100">
    <property type="entry name" value="Glycine betaine-binding periplasmic protein, domain 2"/>
    <property type="match status" value="1"/>
</dbReference>
<feature type="region of interest" description="Disordered" evidence="5">
    <location>
        <begin position="23"/>
        <end position="47"/>
    </location>
</feature>
<evidence type="ECO:0000256" key="5">
    <source>
        <dbReference type="SAM" id="MobiDB-lite"/>
    </source>
</evidence>
<feature type="signal peptide" evidence="6">
    <location>
        <begin position="1"/>
        <end position="17"/>
    </location>
</feature>
<protein>
    <submittedName>
        <fullName evidence="8">Glycine betaine/proline transport system substrate-binding protein</fullName>
    </submittedName>
</protein>
<feature type="domain" description="ABC-type glycine betaine transport system substrate-binding" evidence="7">
    <location>
        <begin position="41"/>
        <end position="282"/>
    </location>
</feature>
<comment type="caution">
    <text evidence="8">The sequence shown here is derived from an EMBL/GenBank/DDBJ whole genome shotgun (WGS) entry which is preliminary data.</text>
</comment>
<evidence type="ECO:0000313" key="8">
    <source>
        <dbReference type="EMBL" id="MDQ0159786.1"/>
    </source>
</evidence>
<feature type="chain" id="PRO_5045055599" evidence="6">
    <location>
        <begin position="18"/>
        <end position="294"/>
    </location>
</feature>
<sequence>MKKLLITFTAFALIALAACGGSGDSNGEGSGDNSSSEDKGTITMGVTPWSSTVPPTKIAKLIIEDMGYTVEETQADVSSIFMGLSRGDIDVYMDSWMPVHENYFDEYEDSIESTSISYEDASSGLVVPSYVEGIETTADLEGNEDMFGNEIYGIEEGASATEEIDNFIEANNLDFEQVNSSEGGMIAEAQRKISNEEPVIFYGWRPHTMFNEFDLKVVEDESGEFFESSTIHVVTNNQVSEDHSDVYDFLSNWNIAIEDVEEMIVKIEDGQNEEEVAQEWIDNNQDKVDEMLGN</sequence>
<evidence type="ECO:0000256" key="3">
    <source>
        <dbReference type="ARBA" id="ARBA00022475"/>
    </source>
</evidence>
<gene>
    <name evidence="8" type="ORF">J2S77_001772</name>
</gene>